<feature type="non-terminal residue" evidence="2">
    <location>
        <position position="57"/>
    </location>
</feature>
<evidence type="ECO:0000313" key="2">
    <source>
        <dbReference type="EMBL" id="CAG8835449.1"/>
    </source>
</evidence>
<reference evidence="2 3" key="1">
    <citation type="submission" date="2021-06" db="EMBL/GenBank/DDBJ databases">
        <authorList>
            <person name="Kallberg Y."/>
            <person name="Tangrot J."/>
            <person name="Rosling A."/>
        </authorList>
    </citation>
    <scope>NUCLEOTIDE SEQUENCE [LARGE SCALE GENOMIC DNA]</scope>
    <source>
        <strain evidence="2 3">120-4 pot B 10/14</strain>
    </source>
</reference>
<name>A0ABN7WME4_GIGMA</name>
<gene>
    <name evidence="2" type="ORF">GMARGA_LOCUS32577</name>
</gene>
<evidence type="ECO:0000313" key="3">
    <source>
        <dbReference type="Proteomes" id="UP000789901"/>
    </source>
</evidence>
<comment type="caution">
    <text evidence="2">The sequence shown here is derived from an EMBL/GenBank/DDBJ whole genome shotgun (WGS) entry which is preliminary data.</text>
</comment>
<dbReference type="Proteomes" id="UP000789901">
    <property type="component" value="Unassembled WGS sequence"/>
</dbReference>
<protein>
    <submittedName>
        <fullName evidence="2">10034_t:CDS:1</fullName>
    </submittedName>
</protein>
<feature type="region of interest" description="Disordered" evidence="1">
    <location>
        <begin position="1"/>
        <end position="31"/>
    </location>
</feature>
<sequence>DHNDNEAPGNYNDNKAPCDQKAPSGHKNFKGHHKVAPITSNFVLAVCIFDELISKYH</sequence>
<accession>A0ABN7WME4</accession>
<organism evidence="2 3">
    <name type="scientific">Gigaspora margarita</name>
    <dbReference type="NCBI Taxonomy" id="4874"/>
    <lineage>
        <taxon>Eukaryota</taxon>
        <taxon>Fungi</taxon>
        <taxon>Fungi incertae sedis</taxon>
        <taxon>Mucoromycota</taxon>
        <taxon>Glomeromycotina</taxon>
        <taxon>Glomeromycetes</taxon>
        <taxon>Diversisporales</taxon>
        <taxon>Gigasporaceae</taxon>
        <taxon>Gigaspora</taxon>
    </lineage>
</organism>
<evidence type="ECO:0000256" key="1">
    <source>
        <dbReference type="SAM" id="MobiDB-lite"/>
    </source>
</evidence>
<feature type="non-terminal residue" evidence="2">
    <location>
        <position position="1"/>
    </location>
</feature>
<keyword evidence="3" id="KW-1185">Reference proteome</keyword>
<dbReference type="EMBL" id="CAJVQB010051497">
    <property type="protein sequence ID" value="CAG8835449.1"/>
    <property type="molecule type" value="Genomic_DNA"/>
</dbReference>
<proteinExistence type="predicted"/>